<proteinExistence type="predicted"/>
<evidence type="ECO:0000313" key="2">
    <source>
        <dbReference type="Proteomes" id="UP000479000"/>
    </source>
</evidence>
<accession>A0A6H5HHB3</accession>
<dbReference type="AlphaFoldDB" id="A0A6H5HHB3"/>
<protein>
    <submittedName>
        <fullName evidence="1">Uncharacterized protein</fullName>
    </submittedName>
</protein>
<dbReference type="EMBL" id="CADCXU010031390">
    <property type="protein sequence ID" value="CAB0017409.1"/>
    <property type="molecule type" value="Genomic_DNA"/>
</dbReference>
<name>A0A6H5HHB3_9HEMI</name>
<reference evidence="1 2" key="1">
    <citation type="submission" date="2020-02" db="EMBL/GenBank/DDBJ databases">
        <authorList>
            <person name="Ferguson B K."/>
        </authorList>
    </citation>
    <scope>NUCLEOTIDE SEQUENCE [LARGE SCALE GENOMIC DNA]</scope>
</reference>
<evidence type="ECO:0000313" key="1">
    <source>
        <dbReference type="EMBL" id="CAB0017409.1"/>
    </source>
</evidence>
<dbReference type="Proteomes" id="UP000479000">
    <property type="component" value="Unassembled WGS sequence"/>
</dbReference>
<sequence length="52" mass="5736">MNSCLMCCPNCAGCLFDLDCLPSEIAHTCREPTEWKTGETLQQPNCVLPQCS</sequence>
<gene>
    <name evidence="1" type="ORF">NTEN_LOCUS21424</name>
</gene>
<feature type="non-terminal residue" evidence="1">
    <location>
        <position position="52"/>
    </location>
</feature>
<organism evidence="1 2">
    <name type="scientific">Nesidiocoris tenuis</name>
    <dbReference type="NCBI Taxonomy" id="355587"/>
    <lineage>
        <taxon>Eukaryota</taxon>
        <taxon>Metazoa</taxon>
        <taxon>Ecdysozoa</taxon>
        <taxon>Arthropoda</taxon>
        <taxon>Hexapoda</taxon>
        <taxon>Insecta</taxon>
        <taxon>Pterygota</taxon>
        <taxon>Neoptera</taxon>
        <taxon>Paraneoptera</taxon>
        <taxon>Hemiptera</taxon>
        <taxon>Heteroptera</taxon>
        <taxon>Panheteroptera</taxon>
        <taxon>Cimicomorpha</taxon>
        <taxon>Miridae</taxon>
        <taxon>Dicyphina</taxon>
        <taxon>Nesidiocoris</taxon>
    </lineage>
</organism>
<keyword evidence="2" id="KW-1185">Reference proteome</keyword>